<name>A0AAV4V2C9_CAEEX</name>
<sequence>MVEISETRESDVCLSEDRSAAYLVVIASIYTCRRNAFFFLRKHDRVMAKPSNEEVELGFRWRIEMESRIVTSDSVCDEPLEIFNLRWNWESGQKIRHYKNYKIFFFLSKL</sequence>
<organism evidence="1 2">
    <name type="scientific">Caerostris extrusa</name>
    <name type="common">Bark spider</name>
    <name type="synonym">Caerostris bankana</name>
    <dbReference type="NCBI Taxonomy" id="172846"/>
    <lineage>
        <taxon>Eukaryota</taxon>
        <taxon>Metazoa</taxon>
        <taxon>Ecdysozoa</taxon>
        <taxon>Arthropoda</taxon>
        <taxon>Chelicerata</taxon>
        <taxon>Arachnida</taxon>
        <taxon>Araneae</taxon>
        <taxon>Araneomorphae</taxon>
        <taxon>Entelegynae</taxon>
        <taxon>Araneoidea</taxon>
        <taxon>Araneidae</taxon>
        <taxon>Caerostris</taxon>
    </lineage>
</organism>
<protein>
    <submittedName>
        <fullName evidence="1">Uncharacterized protein</fullName>
    </submittedName>
</protein>
<reference evidence="1 2" key="1">
    <citation type="submission" date="2021-06" db="EMBL/GenBank/DDBJ databases">
        <title>Caerostris extrusa draft genome.</title>
        <authorList>
            <person name="Kono N."/>
            <person name="Arakawa K."/>
        </authorList>
    </citation>
    <scope>NUCLEOTIDE SEQUENCE [LARGE SCALE GENOMIC DNA]</scope>
</reference>
<dbReference type="AlphaFoldDB" id="A0AAV4V2C9"/>
<accession>A0AAV4V2C9</accession>
<comment type="caution">
    <text evidence="1">The sequence shown here is derived from an EMBL/GenBank/DDBJ whole genome shotgun (WGS) entry which is preliminary data.</text>
</comment>
<evidence type="ECO:0000313" key="1">
    <source>
        <dbReference type="EMBL" id="GIY63859.1"/>
    </source>
</evidence>
<dbReference type="EMBL" id="BPLR01013793">
    <property type="protein sequence ID" value="GIY63859.1"/>
    <property type="molecule type" value="Genomic_DNA"/>
</dbReference>
<gene>
    <name evidence="1" type="ORF">CEXT_655491</name>
</gene>
<dbReference type="Proteomes" id="UP001054945">
    <property type="component" value="Unassembled WGS sequence"/>
</dbReference>
<proteinExistence type="predicted"/>
<keyword evidence="2" id="KW-1185">Reference proteome</keyword>
<evidence type="ECO:0000313" key="2">
    <source>
        <dbReference type="Proteomes" id="UP001054945"/>
    </source>
</evidence>